<reference evidence="2" key="1">
    <citation type="journal article" date="2021" name="Proc. Natl. Acad. Sci. U.S.A.">
        <title>Three genomes in the algal genus Volvox reveal the fate of a haploid sex-determining region after a transition to homothallism.</title>
        <authorList>
            <person name="Yamamoto K."/>
            <person name="Hamaji T."/>
            <person name="Kawai-Toyooka H."/>
            <person name="Matsuzaki R."/>
            <person name="Takahashi F."/>
            <person name="Nishimura Y."/>
            <person name="Kawachi M."/>
            <person name="Noguchi H."/>
            <person name="Minakuchi Y."/>
            <person name="Umen J.G."/>
            <person name="Toyoda A."/>
            <person name="Nozaki H."/>
        </authorList>
    </citation>
    <scope>NUCLEOTIDE SEQUENCE</scope>
    <source>
        <strain evidence="2">NIES-3786</strain>
    </source>
</reference>
<comment type="caution">
    <text evidence="2">The sequence shown here is derived from an EMBL/GenBank/DDBJ whole genome shotgun (WGS) entry which is preliminary data.</text>
</comment>
<proteinExistence type="predicted"/>
<keyword evidence="1" id="KW-0732">Signal</keyword>
<dbReference type="AlphaFoldDB" id="A0A8J4CA36"/>
<keyword evidence="3" id="KW-1185">Reference proteome</keyword>
<evidence type="ECO:0000313" key="2">
    <source>
        <dbReference type="EMBL" id="GIL78786.1"/>
    </source>
</evidence>
<dbReference type="OrthoDB" id="38730at2759"/>
<name>A0A8J4CA36_9CHLO</name>
<feature type="signal peptide" evidence="1">
    <location>
        <begin position="1"/>
        <end position="18"/>
    </location>
</feature>
<gene>
    <name evidence="2" type="ORF">Vretifemale_8219</name>
</gene>
<feature type="chain" id="PRO_5035155044" evidence="1">
    <location>
        <begin position="19"/>
        <end position="107"/>
    </location>
</feature>
<evidence type="ECO:0000256" key="1">
    <source>
        <dbReference type="SAM" id="SignalP"/>
    </source>
</evidence>
<dbReference type="PANTHER" id="PTHR34044">
    <property type="entry name" value="NUCLEAR PROTEIN"/>
    <property type="match status" value="1"/>
</dbReference>
<sequence length="107" mass="11640">MYTSLLFPLPLRLPICSAYMLLGAKHKATVGQVEAQHKEEVSELIRELIAAGAEELRVTPVGGEVERLNAYARSVAHFPTAVKEVGAEDADLASEMRTLSHGPLRLC</sequence>
<dbReference type="EMBL" id="BNCP01000014">
    <property type="protein sequence ID" value="GIL78786.1"/>
    <property type="molecule type" value="Genomic_DNA"/>
</dbReference>
<accession>A0A8J4CA36</accession>
<dbReference type="PANTHER" id="PTHR34044:SF1">
    <property type="entry name" value="NUCLEAR PROTEIN"/>
    <property type="match status" value="1"/>
</dbReference>
<evidence type="ECO:0000313" key="3">
    <source>
        <dbReference type="Proteomes" id="UP000747110"/>
    </source>
</evidence>
<dbReference type="Proteomes" id="UP000747110">
    <property type="component" value="Unassembled WGS sequence"/>
</dbReference>
<organism evidence="2 3">
    <name type="scientific">Volvox reticuliferus</name>
    <dbReference type="NCBI Taxonomy" id="1737510"/>
    <lineage>
        <taxon>Eukaryota</taxon>
        <taxon>Viridiplantae</taxon>
        <taxon>Chlorophyta</taxon>
        <taxon>core chlorophytes</taxon>
        <taxon>Chlorophyceae</taxon>
        <taxon>CS clade</taxon>
        <taxon>Chlamydomonadales</taxon>
        <taxon>Volvocaceae</taxon>
        <taxon>Volvox</taxon>
    </lineage>
</organism>
<protein>
    <submittedName>
        <fullName evidence="2">Uncharacterized protein</fullName>
    </submittedName>
</protein>